<feature type="compositionally biased region" description="Basic and acidic residues" evidence="1">
    <location>
        <begin position="8"/>
        <end position="20"/>
    </location>
</feature>
<gene>
    <name evidence="2" type="ORF">RAE19_15470</name>
</gene>
<dbReference type="RefSeq" id="WP_313875721.1">
    <property type="nucleotide sequence ID" value="NZ_JAVBIK010000001.1"/>
</dbReference>
<organism evidence="2 3">
    <name type="scientific">Rhodoferax potami</name>
    <dbReference type="NCBI Taxonomy" id="3068338"/>
    <lineage>
        <taxon>Bacteria</taxon>
        <taxon>Pseudomonadati</taxon>
        <taxon>Pseudomonadota</taxon>
        <taxon>Betaproteobacteria</taxon>
        <taxon>Burkholderiales</taxon>
        <taxon>Comamonadaceae</taxon>
        <taxon>Rhodoferax</taxon>
    </lineage>
</organism>
<dbReference type="Proteomes" id="UP001321700">
    <property type="component" value="Unassembled WGS sequence"/>
</dbReference>
<reference evidence="2 3" key="1">
    <citation type="submission" date="2023-08" db="EMBL/GenBank/DDBJ databases">
        <title>Rhodoferax potami sp. nov. and Rhodoferax mekongensis sp. nov., isolated from the Mekong River in Thailand.</title>
        <authorList>
            <person name="Kitikhun S."/>
            <person name="Charoenyingcharoen P."/>
            <person name="Siriarchawattana P."/>
            <person name="Likhitrattanapisal S."/>
            <person name="Nilsakha T."/>
            <person name="Chanpet A."/>
            <person name="Rattanawaree P."/>
            <person name="Ingsriswang S."/>
        </authorList>
    </citation>
    <scope>NUCLEOTIDE SEQUENCE [LARGE SCALE GENOMIC DNA]</scope>
    <source>
        <strain evidence="2 3">TBRC 17660</strain>
    </source>
</reference>
<evidence type="ECO:0000256" key="1">
    <source>
        <dbReference type="SAM" id="MobiDB-lite"/>
    </source>
</evidence>
<feature type="region of interest" description="Disordered" evidence="1">
    <location>
        <begin position="1"/>
        <end position="50"/>
    </location>
</feature>
<proteinExistence type="predicted"/>
<sequence>MAKGQQKSNKESKKPKKDNAATKPLSGGGEPVRPMVTTAVMPRGKLKNKA</sequence>
<keyword evidence="3" id="KW-1185">Reference proteome</keyword>
<evidence type="ECO:0000313" key="2">
    <source>
        <dbReference type="EMBL" id="MDT7520088.1"/>
    </source>
</evidence>
<dbReference type="EMBL" id="JAVBIK010000001">
    <property type="protein sequence ID" value="MDT7520088.1"/>
    <property type="molecule type" value="Genomic_DNA"/>
</dbReference>
<comment type="caution">
    <text evidence="2">The sequence shown here is derived from an EMBL/GenBank/DDBJ whole genome shotgun (WGS) entry which is preliminary data.</text>
</comment>
<protein>
    <submittedName>
        <fullName evidence="2">Uncharacterized protein</fullName>
    </submittedName>
</protein>
<evidence type="ECO:0000313" key="3">
    <source>
        <dbReference type="Proteomes" id="UP001321700"/>
    </source>
</evidence>
<name>A0ABU3KR58_9BURK</name>
<accession>A0ABU3KR58</accession>